<dbReference type="EMBL" id="EF084095">
    <property type="protein sequence ID" value="ABK23425.1"/>
    <property type="molecule type" value="mRNA"/>
</dbReference>
<dbReference type="InterPro" id="IPR040079">
    <property type="entry name" value="Glutathione_S-Trfase"/>
</dbReference>
<evidence type="ECO:0000256" key="1">
    <source>
        <dbReference type="ARBA" id="ARBA00012452"/>
    </source>
</evidence>
<feature type="domain" description="GST N-terminal" evidence="4">
    <location>
        <begin position="4"/>
        <end position="83"/>
    </location>
</feature>
<dbReference type="AlphaFoldDB" id="A9NS14"/>
<dbReference type="PANTHER" id="PTHR11260:SF781">
    <property type="entry name" value="GLUTATHIONE S-TRANSFERASE U19"/>
    <property type="match status" value="1"/>
</dbReference>
<dbReference type="CDD" id="cd03185">
    <property type="entry name" value="GST_C_Tau"/>
    <property type="match status" value="1"/>
</dbReference>
<dbReference type="Pfam" id="PF02798">
    <property type="entry name" value="GST_N"/>
    <property type="match status" value="1"/>
</dbReference>
<dbReference type="GO" id="GO:0006749">
    <property type="term" value="P:glutathione metabolic process"/>
    <property type="evidence" value="ECO:0007669"/>
    <property type="project" value="InterPro"/>
</dbReference>
<dbReference type="CDD" id="cd03058">
    <property type="entry name" value="GST_N_Tau"/>
    <property type="match status" value="1"/>
</dbReference>
<evidence type="ECO:0000256" key="2">
    <source>
        <dbReference type="ARBA" id="ARBA00022679"/>
    </source>
</evidence>
<proteinExistence type="evidence at transcript level"/>
<comment type="catalytic activity">
    <reaction evidence="3">
        <text>RX + glutathione = an S-substituted glutathione + a halide anion + H(+)</text>
        <dbReference type="Rhea" id="RHEA:16437"/>
        <dbReference type="ChEBI" id="CHEBI:15378"/>
        <dbReference type="ChEBI" id="CHEBI:16042"/>
        <dbReference type="ChEBI" id="CHEBI:17792"/>
        <dbReference type="ChEBI" id="CHEBI:57925"/>
        <dbReference type="ChEBI" id="CHEBI:90779"/>
        <dbReference type="EC" id="2.5.1.18"/>
    </reaction>
</comment>
<reference evidence="6" key="1">
    <citation type="journal article" date="2008" name="BMC Genomics">
        <title>A conifer genomics resource of 200,000 spruce (Picea spp.) ESTs and 6,464 high-quality, sequence-finished full-length cDNAs for Sitka spruce (Picea sitchensis).</title>
        <authorList>
            <person name="Ralph S.G."/>
            <person name="Chun H.J."/>
            <person name="Kolosova N."/>
            <person name="Cooper D."/>
            <person name="Oddy C."/>
            <person name="Ritland C.E."/>
            <person name="Kirkpatrick R."/>
            <person name="Moore R."/>
            <person name="Barber S."/>
            <person name="Holt R.A."/>
            <person name="Jones S.J."/>
            <person name="Marra M.A."/>
            <person name="Douglas C.J."/>
            <person name="Ritland K."/>
            <person name="Bohlmann J."/>
        </authorList>
    </citation>
    <scope>NUCLEOTIDE SEQUENCE</scope>
    <source>
        <tissue evidence="6">Green portion of the leader tissue</tissue>
    </source>
</reference>
<dbReference type="Gene3D" id="3.40.30.10">
    <property type="entry name" value="Glutaredoxin"/>
    <property type="match status" value="1"/>
</dbReference>
<dbReference type="SUPFAM" id="SSF52833">
    <property type="entry name" value="Thioredoxin-like"/>
    <property type="match status" value="1"/>
</dbReference>
<dbReference type="Gene3D" id="1.20.1050.10">
    <property type="match status" value="1"/>
</dbReference>
<dbReference type="SFLD" id="SFLDG00358">
    <property type="entry name" value="Main_(cytGST)"/>
    <property type="match status" value="1"/>
</dbReference>
<organism evidence="6">
    <name type="scientific">Picea sitchensis</name>
    <name type="common">Sitka spruce</name>
    <name type="synonym">Pinus sitchensis</name>
    <dbReference type="NCBI Taxonomy" id="3332"/>
    <lineage>
        <taxon>Eukaryota</taxon>
        <taxon>Viridiplantae</taxon>
        <taxon>Streptophyta</taxon>
        <taxon>Embryophyta</taxon>
        <taxon>Tracheophyta</taxon>
        <taxon>Spermatophyta</taxon>
        <taxon>Pinopsida</taxon>
        <taxon>Pinidae</taxon>
        <taxon>Conifers I</taxon>
        <taxon>Pinales</taxon>
        <taxon>Pinaceae</taxon>
        <taxon>Picea</taxon>
    </lineage>
</organism>
<dbReference type="SUPFAM" id="SSF47616">
    <property type="entry name" value="GST C-terminal domain-like"/>
    <property type="match status" value="1"/>
</dbReference>
<dbReference type="SFLD" id="SFLDG01152">
    <property type="entry name" value="Main.3:_Omega-_and_Tau-like"/>
    <property type="match status" value="1"/>
</dbReference>
<dbReference type="PANTHER" id="PTHR11260">
    <property type="entry name" value="GLUTATHIONE S-TRANSFERASE, GST, SUPERFAMILY, GST DOMAIN CONTAINING"/>
    <property type="match status" value="1"/>
</dbReference>
<dbReference type="InterPro" id="IPR045074">
    <property type="entry name" value="GST_C_Tau"/>
</dbReference>
<dbReference type="InterPro" id="IPR036282">
    <property type="entry name" value="Glutathione-S-Trfase_C_sf"/>
</dbReference>
<name>A9NS14_PICSI</name>
<dbReference type="InterPro" id="IPR036249">
    <property type="entry name" value="Thioredoxin-like_sf"/>
</dbReference>
<dbReference type="EC" id="2.5.1.18" evidence="1"/>
<dbReference type="PROSITE" id="PS50405">
    <property type="entry name" value="GST_CTER"/>
    <property type="match status" value="1"/>
</dbReference>
<dbReference type="InterPro" id="IPR004045">
    <property type="entry name" value="Glutathione_S-Trfase_N"/>
</dbReference>
<dbReference type="InterPro" id="IPR010987">
    <property type="entry name" value="Glutathione-S-Trfase_C-like"/>
</dbReference>
<evidence type="ECO:0000313" key="6">
    <source>
        <dbReference type="EMBL" id="ABK23425.1"/>
    </source>
</evidence>
<dbReference type="FunFam" id="3.40.30.10:FF:000014">
    <property type="entry name" value="Tau class glutathione S-transferase"/>
    <property type="match status" value="1"/>
</dbReference>
<dbReference type="Pfam" id="PF13410">
    <property type="entry name" value="GST_C_2"/>
    <property type="match status" value="1"/>
</dbReference>
<dbReference type="SFLD" id="SFLDS00019">
    <property type="entry name" value="Glutathione_Transferase_(cytos"/>
    <property type="match status" value="1"/>
</dbReference>
<accession>A9NS14</accession>
<keyword evidence="2" id="KW-0808">Transferase</keyword>
<dbReference type="PROSITE" id="PS50404">
    <property type="entry name" value="GST_NTER"/>
    <property type="match status" value="1"/>
</dbReference>
<dbReference type="OMA" id="YHRANAK"/>
<feature type="domain" description="GST C-terminal" evidence="5">
    <location>
        <begin position="89"/>
        <end position="225"/>
    </location>
</feature>
<dbReference type="InterPro" id="IPR045073">
    <property type="entry name" value="Omega/Tau-like"/>
</dbReference>
<evidence type="ECO:0000259" key="5">
    <source>
        <dbReference type="PROSITE" id="PS50405"/>
    </source>
</evidence>
<evidence type="ECO:0000256" key="3">
    <source>
        <dbReference type="ARBA" id="ARBA00047960"/>
    </source>
</evidence>
<sequence>MEEEQVKVLNLWASTFGMRVLIGLEEKGVKYEYQEENLSSKSELLLQMNPVHKKIPALIHNGKPVCESLIILEYIDEAWASSNPFMPSNAYGRARARFWADFVDKKVYDNGAALIMKCKGEAQEEAKRNMLEYLGLLEGALDELSGGIKPYFGGEQFGFMDIVFIPFASWFLAWETMGDWKIPLDTQFPRLYEWVNVCLERESVKKILPHPEKVAEFAVQMRKRFLGSD</sequence>
<dbReference type="GO" id="GO:0005737">
    <property type="term" value="C:cytoplasm"/>
    <property type="evidence" value="ECO:0007669"/>
    <property type="project" value="TreeGrafter"/>
</dbReference>
<protein>
    <recommendedName>
        <fullName evidence="1">glutathione transferase</fullName>
        <ecNumber evidence="1">2.5.1.18</ecNumber>
    </recommendedName>
</protein>
<dbReference type="GO" id="GO:0004364">
    <property type="term" value="F:glutathione transferase activity"/>
    <property type="evidence" value="ECO:0007669"/>
    <property type="project" value="UniProtKB-EC"/>
</dbReference>
<evidence type="ECO:0000259" key="4">
    <source>
        <dbReference type="PROSITE" id="PS50404"/>
    </source>
</evidence>